<name>A0A1A7X4V5_9TELE</name>
<reference evidence="2" key="2">
    <citation type="submission" date="2016-06" db="EMBL/GenBank/DDBJ databases">
        <title>The genome of a short-lived fish provides insights into sex chromosome evolution and the genetic control of aging.</title>
        <authorList>
            <person name="Reichwald K."/>
            <person name="Felder M."/>
            <person name="Petzold A."/>
            <person name="Koch P."/>
            <person name="Groth M."/>
            <person name="Platzer M."/>
        </authorList>
    </citation>
    <scope>NUCLEOTIDE SEQUENCE</scope>
    <source>
        <tissue evidence="2">Brain</tissue>
    </source>
</reference>
<organism evidence="2">
    <name type="scientific">Iconisemion striatum</name>
    <dbReference type="NCBI Taxonomy" id="60296"/>
    <lineage>
        <taxon>Eukaryota</taxon>
        <taxon>Metazoa</taxon>
        <taxon>Chordata</taxon>
        <taxon>Craniata</taxon>
        <taxon>Vertebrata</taxon>
        <taxon>Euteleostomi</taxon>
        <taxon>Actinopterygii</taxon>
        <taxon>Neopterygii</taxon>
        <taxon>Teleostei</taxon>
        <taxon>Neoteleostei</taxon>
        <taxon>Acanthomorphata</taxon>
        <taxon>Ovalentaria</taxon>
        <taxon>Atherinomorphae</taxon>
        <taxon>Cyprinodontiformes</taxon>
        <taxon>Nothobranchiidae</taxon>
        <taxon>Iconisemion</taxon>
    </lineage>
</organism>
<keyword evidence="1" id="KW-1133">Transmembrane helix</keyword>
<feature type="non-terminal residue" evidence="2">
    <location>
        <position position="1"/>
    </location>
</feature>
<dbReference type="AlphaFoldDB" id="A0A1A7X4V5"/>
<keyword evidence="1" id="KW-0472">Membrane</keyword>
<dbReference type="EMBL" id="HADW01011550">
    <property type="protein sequence ID" value="SBP12950.1"/>
    <property type="molecule type" value="Transcribed_RNA"/>
</dbReference>
<accession>A0A1A7X4V5</accession>
<evidence type="ECO:0000256" key="1">
    <source>
        <dbReference type="SAM" id="Phobius"/>
    </source>
</evidence>
<reference evidence="2" key="1">
    <citation type="submission" date="2016-05" db="EMBL/GenBank/DDBJ databases">
        <authorList>
            <person name="Lavstsen T."/>
            <person name="Jespersen J.S."/>
        </authorList>
    </citation>
    <scope>NUCLEOTIDE SEQUENCE</scope>
    <source>
        <tissue evidence="2">Brain</tissue>
    </source>
</reference>
<gene>
    <name evidence="2" type="primary">NEO1</name>
</gene>
<protein>
    <submittedName>
        <fullName evidence="2">Neogenin 1</fullName>
    </submittedName>
</protein>
<feature type="transmembrane region" description="Helical" evidence="1">
    <location>
        <begin position="6"/>
        <end position="29"/>
    </location>
</feature>
<proteinExistence type="predicted"/>
<evidence type="ECO:0000313" key="2">
    <source>
        <dbReference type="EMBL" id="SBP12950.1"/>
    </source>
</evidence>
<feature type="transmembrane region" description="Helical" evidence="1">
    <location>
        <begin position="41"/>
        <end position="61"/>
    </location>
</feature>
<sequence>IIIIIIIDFTLSCHIYCAMNFYFLCYYIFLHTYPYEHVHMFCFEAASFFLMFPTCFIMITWD</sequence>
<keyword evidence="1" id="KW-0812">Transmembrane</keyword>